<reference evidence="1" key="1">
    <citation type="submission" date="2023-07" db="EMBL/GenBank/DDBJ databases">
        <authorList>
            <person name="Kim M.K."/>
        </authorList>
    </citation>
    <scope>NUCLEOTIDE SEQUENCE</scope>
    <source>
        <strain evidence="1">ASUV-10-1</strain>
    </source>
</reference>
<sequence length="97" mass="11153">MSEEKRVECSTHGTRYPAYICQHLNLHTRVGFYEPFASDPSVTYSDDELNAWCDACDEVLLRIGEWNDESEAFAKIKLVCDACYFDMKELNLGYRAG</sequence>
<gene>
    <name evidence="1" type="ORF">Q5H93_22660</name>
</gene>
<evidence type="ECO:0000313" key="2">
    <source>
        <dbReference type="Proteomes" id="UP001176429"/>
    </source>
</evidence>
<keyword evidence="2" id="KW-1185">Reference proteome</keyword>
<accession>A0ABT9BLY9</accession>
<evidence type="ECO:0008006" key="3">
    <source>
        <dbReference type="Google" id="ProtNLM"/>
    </source>
</evidence>
<evidence type="ECO:0000313" key="1">
    <source>
        <dbReference type="EMBL" id="MDO7877558.1"/>
    </source>
</evidence>
<dbReference type="Proteomes" id="UP001176429">
    <property type="component" value="Unassembled WGS sequence"/>
</dbReference>
<proteinExistence type="predicted"/>
<dbReference type="EMBL" id="JAUQSY010000021">
    <property type="protein sequence ID" value="MDO7877558.1"/>
    <property type="molecule type" value="Genomic_DNA"/>
</dbReference>
<name>A0ABT9BLY9_9BACT</name>
<organism evidence="1 2">
    <name type="scientific">Hymenobacter aranciens</name>
    <dbReference type="NCBI Taxonomy" id="3063996"/>
    <lineage>
        <taxon>Bacteria</taxon>
        <taxon>Pseudomonadati</taxon>
        <taxon>Bacteroidota</taxon>
        <taxon>Cytophagia</taxon>
        <taxon>Cytophagales</taxon>
        <taxon>Hymenobacteraceae</taxon>
        <taxon>Hymenobacter</taxon>
    </lineage>
</organism>
<comment type="caution">
    <text evidence="1">The sequence shown here is derived from an EMBL/GenBank/DDBJ whole genome shotgun (WGS) entry which is preliminary data.</text>
</comment>
<protein>
    <recommendedName>
        <fullName evidence="3">CPXCG motif-containing cysteine-rich protein</fullName>
    </recommendedName>
</protein>